<comment type="caution">
    <text evidence="1">The sequence shown here is derived from an EMBL/GenBank/DDBJ whole genome shotgun (WGS) entry which is preliminary data.</text>
</comment>
<name>X0WLY2_9ZZZZ</name>
<feature type="non-terminal residue" evidence="1">
    <location>
        <position position="1"/>
    </location>
</feature>
<accession>X0WLY2</accession>
<sequence length="61" mass="6768">TEKMAENCATADALATAISVLGPEKGQEIIDEYYTDKETKEATCAFLVVWPTKGWVEESKR</sequence>
<protein>
    <submittedName>
        <fullName evidence="1">Uncharacterized protein</fullName>
    </submittedName>
</protein>
<dbReference type="SUPFAM" id="SSF143631">
    <property type="entry name" value="ApbE-like"/>
    <property type="match status" value="1"/>
</dbReference>
<dbReference type="EMBL" id="BARS01031975">
    <property type="protein sequence ID" value="GAG24242.1"/>
    <property type="molecule type" value="Genomic_DNA"/>
</dbReference>
<dbReference type="AlphaFoldDB" id="X0WLY2"/>
<gene>
    <name evidence="1" type="ORF">S01H1_49686</name>
</gene>
<reference evidence="1" key="1">
    <citation type="journal article" date="2014" name="Front. Microbiol.">
        <title>High frequency of phylogenetically diverse reductive dehalogenase-homologous genes in deep subseafloor sedimentary metagenomes.</title>
        <authorList>
            <person name="Kawai M."/>
            <person name="Futagami T."/>
            <person name="Toyoda A."/>
            <person name="Takaki Y."/>
            <person name="Nishi S."/>
            <person name="Hori S."/>
            <person name="Arai W."/>
            <person name="Tsubouchi T."/>
            <person name="Morono Y."/>
            <person name="Uchiyama I."/>
            <person name="Ito T."/>
            <person name="Fujiyama A."/>
            <person name="Inagaki F."/>
            <person name="Takami H."/>
        </authorList>
    </citation>
    <scope>NUCLEOTIDE SEQUENCE</scope>
    <source>
        <strain evidence="1">Expedition CK06-06</strain>
    </source>
</reference>
<dbReference type="Gene3D" id="3.10.520.10">
    <property type="entry name" value="ApbE-like domains"/>
    <property type="match status" value="1"/>
</dbReference>
<evidence type="ECO:0000313" key="1">
    <source>
        <dbReference type="EMBL" id="GAG24242.1"/>
    </source>
</evidence>
<dbReference type="InterPro" id="IPR003374">
    <property type="entry name" value="ApbE-like_sf"/>
</dbReference>
<proteinExistence type="predicted"/>
<organism evidence="1">
    <name type="scientific">marine sediment metagenome</name>
    <dbReference type="NCBI Taxonomy" id="412755"/>
    <lineage>
        <taxon>unclassified sequences</taxon>
        <taxon>metagenomes</taxon>
        <taxon>ecological metagenomes</taxon>
    </lineage>
</organism>